<evidence type="ECO:0000256" key="4">
    <source>
        <dbReference type="ARBA" id="ARBA00022737"/>
    </source>
</evidence>
<evidence type="ECO:0000259" key="14">
    <source>
        <dbReference type="PROSITE" id="PS50280"/>
    </source>
</evidence>
<dbReference type="GO" id="GO:0003677">
    <property type="term" value="F:DNA binding"/>
    <property type="evidence" value="ECO:0007669"/>
    <property type="project" value="UniProtKB-KW"/>
</dbReference>
<proteinExistence type="inferred from homology"/>
<dbReference type="InterPro" id="IPR013087">
    <property type="entry name" value="Znf_C2H2_type"/>
</dbReference>
<evidence type="ECO:0000256" key="3">
    <source>
        <dbReference type="ARBA" id="ARBA00022723"/>
    </source>
</evidence>
<comment type="subcellular location">
    <subcellularLocation>
        <location evidence="1">Nucleus</location>
    </subcellularLocation>
</comment>
<keyword evidence="9" id="KW-0804">Transcription</keyword>
<dbReference type="CDD" id="cd19189">
    <property type="entry name" value="PR-SET_PRDM4"/>
    <property type="match status" value="1"/>
</dbReference>
<keyword evidence="10" id="KW-0539">Nucleus</keyword>
<dbReference type="FunFam" id="3.30.160.60:FF:000464">
    <property type="entry name" value="Zinc finger and SCAN domain containing 25"/>
    <property type="match status" value="1"/>
</dbReference>
<keyword evidence="5 11" id="KW-0863">Zinc-finger</keyword>
<protein>
    <submittedName>
        <fullName evidence="15">PR domain zinc finger protein 4</fullName>
    </submittedName>
</protein>
<evidence type="ECO:0000256" key="5">
    <source>
        <dbReference type="ARBA" id="ARBA00022771"/>
    </source>
</evidence>
<comment type="caution">
    <text evidence="15">The sequence shown here is derived from an EMBL/GenBank/DDBJ whole genome shotgun (WGS) entry which is preliminary data.</text>
</comment>
<feature type="region of interest" description="Disordered" evidence="12">
    <location>
        <begin position="315"/>
        <end position="336"/>
    </location>
</feature>
<reference evidence="15 16" key="1">
    <citation type="journal article" date="2017" name="Nat. Ecol. Evol.">
        <title>Scallop genome provides insights into evolution of bilaterian karyotype and development.</title>
        <authorList>
            <person name="Wang S."/>
            <person name="Zhang J."/>
            <person name="Jiao W."/>
            <person name="Li J."/>
            <person name="Xun X."/>
            <person name="Sun Y."/>
            <person name="Guo X."/>
            <person name="Huan P."/>
            <person name="Dong B."/>
            <person name="Zhang L."/>
            <person name="Hu X."/>
            <person name="Sun X."/>
            <person name="Wang J."/>
            <person name="Zhao C."/>
            <person name="Wang Y."/>
            <person name="Wang D."/>
            <person name="Huang X."/>
            <person name="Wang R."/>
            <person name="Lv J."/>
            <person name="Li Y."/>
            <person name="Zhang Z."/>
            <person name="Liu B."/>
            <person name="Lu W."/>
            <person name="Hui Y."/>
            <person name="Liang J."/>
            <person name="Zhou Z."/>
            <person name="Hou R."/>
            <person name="Li X."/>
            <person name="Liu Y."/>
            <person name="Li H."/>
            <person name="Ning X."/>
            <person name="Lin Y."/>
            <person name="Zhao L."/>
            <person name="Xing Q."/>
            <person name="Dou J."/>
            <person name="Li Y."/>
            <person name="Mao J."/>
            <person name="Guo H."/>
            <person name="Dou H."/>
            <person name="Li T."/>
            <person name="Mu C."/>
            <person name="Jiang W."/>
            <person name="Fu Q."/>
            <person name="Fu X."/>
            <person name="Miao Y."/>
            <person name="Liu J."/>
            <person name="Yu Q."/>
            <person name="Li R."/>
            <person name="Liao H."/>
            <person name="Li X."/>
            <person name="Kong Y."/>
            <person name="Jiang Z."/>
            <person name="Chourrout D."/>
            <person name="Li R."/>
            <person name="Bao Z."/>
        </authorList>
    </citation>
    <scope>NUCLEOTIDE SEQUENCE [LARGE SCALE GENOMIC DNA]</scope>
    <source>
        <strain evidence="15 16">PY_sf001</strain>
    </source>
</reference>
<keyword evidence="6" id="KW-0862">Zinc</keyword>
<dbReference type="Gene3D" id="3.30.160.60">
    <property type="entry name" value="Classic Zinc Finger"/>
    <property type="match status" value="6"/>
</dbReference>
<evidence type="ECO:0000313" key="16">
    <source>
        <dbReference type="Proteomes" id="UP000242188"/>
    </source>
</evidence>
<dbReference type="EMBL" id="NEDP02002949">
    <property type="protein sequence ID" value="OWF49776.1"/>
    <property type="molecule type" value="Genomic_DNA"/>
</dbReference>
<evidence type="ECO:0000256" key="12">
    <source>
        <dbReference type="SAM" id="MobiDB-lite"/>
    </source>
</evidence>
<dbReference type="GO" id="GO:0005634">
    <property type="term" value="C:nucleus"/>
    <property type="evidence" value="ECO:0007669"/>
    <property type="project" value="UniProtKB-SubCell"/>
</dbReference>
<dbReference type="PANTHER" id="PTHR23234">
    <property type="entry name" value="ZNF44 PROTEIN"/>
    <property type="match status" value="1"/>
</dbReference>
<dbReference type="InterPro" id="IPR001214">
    <property type="entry name" value="SET_dom"/>
</dbReference>
<keyword evidence="4" id="KW-0677">Repeat</keyword>
<feature type="domain" description="C2H2-type" evidence="13">
    <location>
        <begin position="679"/>
        <end position="706"/>
    </location>
</feature>
<dbReference type="SMART" id="SM00355">
    <property type="entry name" value="ZnF_C2H2"/>
    <property type="match status" value="7"/>
</dbReference>
<dbReference type="FunFam" id="3.30.160.60:FF:000100">
    <property type="entry name" value="Zinc finger 45-like"/>
    <property type="match status" value="1"/>
</dbReference>
<dbReference type="PROSITE" id="PS50157">
    <property type="entry name" value="ZINC_FINGER_C2H2_2"/>
    <property type="match status" value="7"/>
</dbReference>
<dbReference type="InterPro" id="IPR036236">
    <property type="entry name" value="Znf_C2H2_sf"/>
</dbReference>
<feature type="domain" description="C2H2-type" evidence="13">
    <location>
        <begin position="791"/>
        <end position="818"/>
    </location>
</feature>
<keyword evidence="3" id="KW-0479">Metal-binding</keyword>
<feature type="compositionally biased region" description="Polar residues" evidence="12">
    <location>
        <begin position="104"/>
        <end position="115"/>
    </location>
</feature>
<feature type="domain" description="C2H2-type" evidence="13">
    <location>
        <begin position="763"/>
        <end position="790"/>
    </location>
</feature>
<evidence type="ECO:0000259" key="13">
    <source>
        <dbReference type="PROSITE" id="PS50157"/>
    </source>
</evidence>
<feature type="domain" description="C2H2-type" evidence="13">
    <location>
        <begin position="819"/>
        <end position="846"/>
    </location>
</feature>
<dbReference type="InterPro" id="IPR044404">
    <property type="entry name" value="PRDM4_PR/SET"/>
</dbReference>
<evidence type="ECO:0000256" key="9">
    <source>
        <dbReference type="ARBA" id="ARBA00023163"/>
    </source>
</evidence>
<feature type="region of interest" description="Disordered" evidence="12">
    <location>
        <begin position="171"/>
        <end position="194"/>
    </location>
</feature>
<keyword evidence="7" id="KW-0805">Transcription regulation</keyword>
<dbReference type="Proteomes" id="UP000242188">
    <property type="component" value="Unassembled WGS sequence"/>
</dbReference>
<evidence type="ECO:0000256" key="7">
    <source>
        <dbReference type="ARBA" id="ARBA00023015"/>
    </source>
</evidence>
<accession>A0A210QM14</accession>
<dbReference type="Gene3D" id="2.170.270.10">
    <property type="entry name" value="SET domain"/>
    <property type="match status" value="1"/>
</dbReference>
<feature type="region of interest" description="Disordered" evidence="12">
    <location>
        <begin position="96"/>
        <end position="119"/>
    </location>
</feature>
<dbReference type="PROSITE" id="PS50280">
    <property type="entry name" value="SET"/>
    <property type="match status" value="1"/>
</dbReference>
<feature type="domain" description="C2H2-type" evidence="13">
    <location>
        <begin position="735"/>
        <end position="762"/>
    </location>
</feature>
<dbReference type="Pfam" id="PF00096">
    <property type="entry name" value="zf-C2H2"/>
    <property type="match status" value="6"/>
</dbReference>
<evidence type="ECO:0000256" key="6">
    <source>
        <dbReference type="ARBA" id="ARBA00022833"/>
    </source>
</evidence>
<feature type="domain" description="C2H2-type" evidence="13">
    <location>
        <begin position="648"/>
        <end position="672"/>
    </location>
</feature>
<feature type="domain" description="C2H2-type" evidence="13">
    <location>
        <begin position="707"/>
        <end position="734"/>
    </location>
</feature>
<dbReference type="InterPro" id="IPR050758">
    <property type="entry name" value="Znf_C2H2-type"/>
</dbReference>
<evidence type="ECO:0000256" key="11">
    <source>
        <dbReference type="PROSITE-ProRule" id="PRU00042"/>
    </source>
</evidence>
<name>A0A210QM14_MIZYE</name>
<dbReference type="PANTHER" id="PTHR23234:SF10">
    <property type="entry name" value="RIKEN CDNA 6720489N17 GENE-RELATED"/>
    <property type="match status" value="1"/>
</dbReference>
<dbReference type="AlphaFoldDB" id="A0A210QM14"/>
<organism evidence="15 16">
    <name type="scientific">Mizuhopecten yessoensis</name>
    <name type="common">Japanese scallop</name>
    <name type="synonym">Patinopecten yessoensis</name>
    <dbReference type="NCBI Taxonomy" id="6573"/>
    <lineage>
        <taxon>Eukaryota</taxon>
        <taxon>Metazoa</taxon>
        <taxon>Spiralia</taxon>
        <taxon>Lophotrochozoa</taxon>
        <taxon>Mollusca</taxon>
        <taxon>Bivalvia</taxon>
        <taxon>Autobranchia</taxon>
        <taxon>Pteriomorphia</taxon>
        <taxon>Pectinida</taxon>
        <taxon>Pectinoidea</taxon>
        <taxon>Pectinidae</taxon>
        <taxon>Mizuhopecten</taxon>
    </lineage>
</organism>
<evidence type="ECO:0000313" key="15">
    <source>
        <dbReference type="EMBL" id="OWF49776.1"/>
    </source>
</evidence>
<feature type="compositionally biased region" description="Polar residues" evidence="12">
    <location>
        <begin position="315"/>
        <end position="334"/>
    </location>
</feature>
<dbReference type="SUPFAM" id="SSF82199">
    <property type="entry name" value="SET domain"/>
    <property type="match status" value="1"/>
</dbReference>
<evidence type="ECO:0000256" key="10">
    <source>
        <dbReference type="ARBA" id="ARBA00023242"/>
    </source>
</evidence>
<evidence type="ECO:0000256" key="8">
    <source>
        <dbReference type="ARBA" id="ARBA00023125"/>
    </source>
</evidence>
<gene>
    <name evidence="15" type="ORF">KP79_PYT07043</name>
</gene>
<keyword evidence="8" id="KW-0238">DNA-binding</keyword>
<dbReference type="FunFam" id="3.30.160.60:FF:001450">
    <property type="entry name" value="zinc finger protein 774"/>
    <property type="match status" value="1"/>
</dbReference>
<dbReference type="Pfam" id="PF21549">
    <property type="entry name" value="PRDM2_PR"/>
    <property type="match status" value="1"/>
</dbReference>
<dbReference type="SUPFAM" id="SSF57667">
    <property type="entry name" value="beta-beta-alpha zinc fingers"/>
    <property type="match status" value="4"/>
</dbReference>
<dbReference type="SMART" id="SM00317">
    <property type="entry name" value="SET"/>
    <property type="match status" value="1"/>
</dbReference>
<dbReference type="PROSITE" id="PS00028">
    <property type="entry name" value="ZINC_FINGER_C2H2_1"/>
    <property type="match status" value="6"/>
</dbReference>
<dbReference type="GO" id="GO:0008270">
    <property type="term" value="F:zinc ion binding"/>
    <property type="evidence" value="ECO:0007669"/>
    <property type="project" value="UniProtKB-KW"/>
</dbReference>
<comment type="similarity">
    <text evidence="2">Belongs to the krueppel C2H2-type zinc-finger protein family.</text>
</comment>
<dbReference type="FunFam" id="3.30.160.60:FF:000446">
    <property type="entry name" value="Zinc finger protein"/>
    <property type="match status" value="1"/>
</dbReference>
<evidence type="ECO:0000256" key="1">
    <source>
        <dbReference type="ARBA" id="ARBA00004123"/>
    </source>
</evidence>
<evidence type="ECO:0000256" key="2">
    <source>
        <dbReference type="ARBA" id="ARBA00006991"/>
    </source>
</evidence>
<sequence length="883" mass="97026">MTSPNSEPNPLDMSALGGQISASLTLPQGMGLQSMPIMLSLSLPEKDKGDAKMGVLPPVLQLIQQSGLQTLSQIFPQAAPPLTNSSQATPILDYTTVSPAHPETGNSLSDTTQKPSARPSFDLSSFLKLQNSNELVSIQNRLSLANTCFNSLANIVQASTDSPVLSQAQTLTSSSEQENDNRQSDIIDPSSTLSSSQAPAVLQNLSVQDAIVQLGSGEFTRSDLISPHLESLVSNATFIQQCANQDLASGQYVTNQTSQLSTHQSADTLQAHGQHAGEPLMSVGDQCQMTTDLQSTTLQSGIQNQILCQSTSLGHQTDGTELSSQHQEAPQLSQHHMEDLSLAQQKCNDVAIGNEMTVVGYSPQDYLHMQANLATAAYIPIREEIANQDPSTVAASLASQIEAISSAITNQSGLIQLPTTGANPQCPSHLVDLVLKLAGRRDANTPHENPAVAVSIPVEPVIGAGLAIPEVFVSFCVGCNAASETSPCLIHDTEYTAIADSPIPSKARASLPTCLYLKSSETILQNVMGVWSKVPIKAKSKFGPLVGKVSSSAPGESKLGSLPEFKVIYSDKVDQYDLDDEEECNWLKFVQMARTEESQNMVVTQMGSDIYFFTTKDVYPGEELLFWYSKDYARFLGIPVSPETKKIKMCYVCGKVFVGRLNLRAHQKLLHADVVKRKWNCNMCEQGFTSSAKLNDHMNIHMGIKPHTCQYCGKRFTDQSNLRQHLLTHTNVKRFSCNQCGNQFRQKIHLQTHMLIHTGEKNLQCSYCVKKFARESDRKQHQYQHTKEKIYQCTECNKIFYKLQNYKRHLLMHTGEKNHACPKCQKRFYTKYHLQRHSKICKGATTKIYLNKHEKNLNLEEIANELTAGPSGSRTLGTSTATS</sequence>
<dbReference type="InterPro" id="IPR046341">
    <property type="entry name" value="SET_dom_sf"/>
</dbReference>
<dbReference type="OrthoDB" id="654211at2759"/>
<dbReference type="STRING" id="6573.A0A210QM14"/>
<keyword evidence="16" id="KW-1185">Reference proteome</keyword>
<feature type="domain" description="SET" evidence="14">
    <location>
        <begin position="513"/>
        <end position="629"/>
    </location>
</feature>